<protein>
    <submittedName>
        <fullName evidence="1">10052_t:CDS:1</fullName>
    </submittedName>
</protein>
<sequence>WALKENQKLTQHEPTKKITEEIKSLLEIMFHTAHSEIEADNIPKITTIANWISEFFKKWKAAMAMRSIEEAETSEALNMTSFSK</sequence>
<organism evidence="1 2">
    <name type="scientific">Dentiscutata heterogama</name>
    <dbReference type="NCBI Taxonomy" id="1316150"/>
    <lineage>
        <taxon>Eukaryota</taxon>
        <taxon>Fungi</taxon>
        <taxon>Fungi incertae sedis</taxon>
        <taxon>Mucoromycota</taxon>
        <taxon>Glomeromycotina</taxon>
        <taxon>Glomeromycetes</taxon>
        <taxon>Diversisporales</taxon>
        <taxon>Gigasporaceae</taxon>
        <taxon>Dentiscutata</taxon>
    </lineage>
</organism>
<dbReference type="Proteomes" id="UP000789702">
    <property type="component" value="Unassembled WGS sequence"/>
</dbReference>
<keyword evidence="2" id="KW-1185">Reference proteome</keyword>
<feature type="non-terminal residue" evidence="1">
    <location>
        <position position="1"/>
    </location>
</feature>
<evidence type="ECO:0000313" key="2">
    <source>
        <dbReference type="Proteomes" id="UP000789702"/>
    </source>
</evidence>
<comment type="caution">
    <text evidence="1">The sequence shown here is derived from an EMBL/GenBank/DDBJ whole genome shotgun (WGS) entry which is preliminary data.</text>
</comment>
<dbReference type="EMBL" id="CAJVPU010004250">
    <property type="protein sequence ID" value="CAG8530244.1"/>
    <property type="molecule type" value="Genomic_DNA"/>
</dbReference>
<reference evidence="1" key="1">
    <citation type="submission" date="2021-06" db="EMBL/GenBank/DDBJ databases">
        <authorList>
            <person name="Kallberg Y."/>
            <person name="Tangrot J."/>
            <person name="Rosling A."/>
        </authorList>
    </citation>
    <scope>NUCLEOTIDE SEQUENCE</scope>
    <source>
        <strain evidence="1">IL203A</strain>
    </source>
</reference>
<proteinExistence type="predicted"/>
<gene>
    <name evidence="1" type="ORF">DHETER_LOCUS4332</name>
</gene>
<evidence type="ECO:0000313" key="1">
    <source>
        <dbReference type="EMBL" id="CAG8530244.1"/>
    </source>
</evidence>
<accession>A0ACA9LJQ3</accession>
<name>A0ACA9LJQ3_9GLOM</name>